<organism evidence="7 8">
    <name type="scientific">Candidatus Magasanikbacteria bacterium CG_4_10_14_0_2_um_filter_41_31</name>
    <dbReference type="NCBI Taxonomy" id="1974639"/>
    <lineage>
        <taxon>Bacteria</taxon>
        <taxon>Candidatus Magasanikiibacteriota</taxon>
    </lineage>
</organism>
<evidence type="ECO:0000256" key="5">
    <source>
        <dbReference type="SAM" id="MobiDB-lite"/>
    </source>
</evidence>
<evidence type="ECO:0000256" key="3">
    <source>
        <dbReference type="ARBA" id="ARBA00022729"/>
    </source>
</evidence>
<proteinExistence type="predicted"/>
<protein>
    <submittedName>
        <fullName evidence="7">Uncharacterized protein</fullName>
    </submittedName>
</protein>
<name>A0A2M7V3I6_9BACT</name>
<accession>A0A2M7V3I6</accession>
<dbReference type="PANTHER" id="PTHR37467:SF1">
    <property type="entry name" value="EXPORTED CALCIUM-BINDING GLYCOPROTEIN"/>
    <property type="match status" value="1"/>
</dbReference>
<dbReference type="PANTHER" id="PTHR37467">
    <property type="entry name" value="EXPORTED CALCIUM-BINDING GLYCOPROTEIN-RELATED"/>
    <property type="match status" value="1"/>
</dbReference>
<reference evidence="8" key="1">
    <citation type="submission" date="2017-09" db="EMBL/GenBank/DDBJ databases">
        <title>Depth-based differentiation of microbial function through sediment-hosted aquifers and enrichment of novel symbionts in the deep terrestrial subsurface.</title>
        <authorList>
            <person name="Probst A.J."/>
            <person name="Ladd B."/>
            <person name="Jarett J.K."/>
            <person name="Geller-Mcgrath D.E."/>
            <person name="Sieber C.M.K."/>
            <person name="Emerson J.B."/>
            <person name="Anantharaman K."/>
            <person name="Thomas B.C."/>
            <person name="Malmstrom R."/>
            <person name="Stieglmeier M."/>
            <person name="Klingl A."/>
            <person name="Woyke T."/>
            <person name="Ryan C.M."/>
            <person name="Banfield J.F."/>
        </authorList>
    </citation>
    <scope>NUCLEOTIDE SEQUENCE [LARGE SCALE GENOMIC DNA]</scope>
</reference>
<evidence type="ECO:0000256" key="6">
    <source>
        <dbReference type="SAM" id="Phobius"/>
    </source>
</evidence>
<comment type="subcellular location">
    <subcellularLocation>
        <location evidence="1">Secreted</location>
    </subcellularLocation>
</comment>
<comment type="caution">
    <text evidence="7">The sequence shown here is derived from an EMBL/GenBank/DDBJ whole genome shotgun (WGS) entry which is preliminary data.</text>
</comment>
<gene>
    <name evidence="7" type="ORF">COX83_02840</name>
</gene>
<keyword evidence="6" id="KW-1133">Transmembrane helix</keyword>
<dbReference type="Gene3D" id="4.10.1080.10">
    <property type="entry name" value="TSP type-3 repeat"/>
    <property type="match status" value="1"/>
</dbReference>
<keyword evidence="6" id="KW-0472">Membrane</keyword>
<feature type="compositionally biased region" description="Basic and acidic residues" evidence="5">
    <location>
        <begin position="95"/>
        <end position="107"/>
    </location>
</feature>
<dbReference type="Pfam" id="PF18884">
    <property type="entry name" value="TSP3_bac"/>
    <property type="match status" value="2"/>
</dbReference>
<feature type="region of interest" description="Disordered" evidence="5">
    <location>
        <begin position="55"/>
        <end position="128"/>
    </location>
</feature>
<dbReference type="InterPro" id="IPR053180">
    <property type="entry name" value="Ca-binding_acidic-repeat"/>
</dbReference>
<feature type="transmembrane region" description="Helical" evidence="6">
    <location>
        <begin position="7"/>
        <end position="28"/>
    </location>
</feature>
<evidence type="ECO:0000256" key="4">
    <source>
        <dbReference type="ARBA" id="ARBA00022837"/>
    </source>
</evidence>
<keyword evidence="3" id="KW-0732">Signal</keyword>
<dbReference type="InterPro" id="IPR059100">
    <property type="entry name" value="TSP3_bac"/>
</dbReference>
<evidence type="ECO:0000256" key="2">
    <source>
        <dbReference type="ARBA" id="ARBA00022525"/>
    </source>
</evidence>
<sequence length="128" mass="13792">MSNRIRDVLIGVLILALLGAGTWFFFFMRNTGIETVVPPVATSTPQRVGLAERVAPPIDEDDQDGDGLTAVQEEEYGTSDKRIDTDGDGISDVQEIEKTNTDPTKEDTDGDGFSDLTEIANGYNPLGA</sequence>
<dbReference type="GO" id="GO:0005509">
    <property type="term" value="F:calcium ion binding"/>
    <property type="evidence" value="ECO:0007669"/>
    <property type="project" value="InterPro"/>
</dbReference>
<keyword evidence="4" id="KW-0106">Calcium</keyword>
<dbReference type="EMBL" id="PFPI01000036">
    <property type="protein sequence ID" value="PIZ93046.1"/>
    <property type="molecule type" value="Genomic_DNA"/>
</dbReference>
<evidence type="ECO:0000256" key="1">
    <source>
        <dbReference type="ARBA" id="ARBA00004613"/>
    </source>
</evidence>
<dbReference type="InterPro" id="IPR028974">
    <property type="entry name" value="TSP_type-3_rpt"/>
</dbReference>
<dbReference type="AlphaFoldDB" id="A0A2M7V3I6"/>
<evidence type="ECO:0000313" key="7">
    <source>
        <dbReference type="EMBL" id="PIZ93046.1"/>
    </source>
</evidence>
<evidence type="ECO:0000313" key="8">
    <source>
        <dbReference type="Proteomes" id="UP000230078"/>
    </source>
</evidence>
<keyword evidence="2" id="KW-0964">Secreted</keyword>
<keyword evidence="6" id="KW-0812">Transmembrane</keyword>
<dbReference type="Proteomes" id="UP000230078">
    <property type="component" value="Unassembled WGS sequence"/>
</dbReference>